<keyword evidence="3" id="KW-1185">Reference proteome</keyword>
<dbReference type="EMBL" id="DF976999">
    <property type="protein sequence ID" value="GAQ24398.1"/>
    <property type="molecule type" value="Genomic_DNA"/>
</dbReference>
<dbReference type="STRING" id="224999.GCA_001485475_00380"/>
<dbReference type="AlphaFoldDB" id="A0A0U9HCF4"/>
<dbReference type="SUPFAM" id="SSF101262">
    <property type="entry name" value="Methenyltetrahydrofolate cyclohydrolase-like"/>
    <property type="match status" value="1"/>
</dbReference>
<gene>
    <name evidence="2" type="ORF">TSYNT_5225</name>
</gene>
<organism evidence="2">
    <name type="scientific">Tepidanaerobacter syntrophicus</name>
    <dbReference type="NCBI Taxonomy" id="224999"/>
    <lineage>
        <taxon>Bacteria</taxon>
        <taxon>Bacillati</taxon>
        <taxon>Bacillota</taxon>
        <taxon>Clostridia</taxon>
        <taxon>Thermosediminibacterales</taxon>
        <taxon>Tepidanaerobacteraceae</taxon>
        <taxon>Tepidanaerobacter</taxon>
    </lineage>
</organism>
<accession>A0A0U9HCF4</accession>
<dbReference type="Proteomes" id="UP000062160">
    <property type="component" value="Unassembled WGS sequence"/>
</dbReference>
<dbReference type="Pfam" id="PF04961">
    <property type="entry name" value="FTCD_C"/>
    <property type="match status" value="1"/>
</dbReference>
<sequence length="208" mass="22635">MINSSISIKEFLDVLASKEPTPGGGAASALVGAIGTALMSMVANLTVGKQKYKESEPLMKELLEEAARLQKDLIKLMEEDTEAFNKVTAAFKMPKNNEEEKAKRKEKVQEALKGAVEAPYEIMEKAVKALHLYEKSLGHTNTSTISDTGVGALCLKTALCGAWLNVKINLGNIDDDDFVQKYNEKVQQLLNEGVTLADAVYEAVLESL</sequence>
<dbReference type="InterPro" id="IPR007044">
    <property type="entry name" value="Cyclodeamin/CycHdrlase"/>
</dbReference>
<dbReference type="GO" id="GO:0003824">
    <property type="term" value="F:catalytic activity"/>
    <property type="evidence" value="ECO:0007669"/>
    <property type="project" value="InterPro"/>
</dbReference>
<feature type="domain" description="Cyclodeaminase/cyclohydrolase" evidence="1">
    <location>
        <begin position="7"/>
        <end position="188"/>
    </location>
</feature>
<dbReference type="Gene3D" id="1.20.120.680">
    <property type="entry name" value="Formiminotetrahydrofolate cyclodeaminase monomer, up-and-down helical bundle"/>
    <property type="match status" value="1"/>
</dbReference>
<proteinExistence type="predicted"/>
<evidence type="ECO:0000259" key="1">
    <source>
        <dbReference type="Pfam" id="PF04961"/>
    </source>
</evidence>
<protein>
    <submittedName>
        <fullName evidence="2">Formiminotetrahydrofolate cyclodeaminase</fullName>
    </submittedName>
</protein>
<name>A0A0U9HCF4_9FIRM</name>
<reference evidence="2" key="1">
    <citation type="journal article" date="2016" name="Genome Announc.">
        <title>Draft Genome Sequence of the Syntrophic Lactate-Degrading Bacterium Tepidanaerobacter syntrophicus JLT.</title>
        <authorList>
            <person name="Matsuura N."/>
            <person name="Ohashi A."/>
            <person name="Tourlousse D.M."/>
            <person name="Sekiguchi Y."/>
        </authorList>
    </citation>
    <scope>NUCLEOTIDE SEQUENCE [LARGE SCALE GENOMIC DNA]</scope>
    <source>
        <strain evidence="2">JL</strain>
    </source>
</reference>
<dbReference type="RefSeq" id="WP_083497603.1">
    <property type="nucleotide sequence ID" value="NZ_BSDN01000001.1"/>
</dbReference>
<evidence type="ECO:0000313" key="2">
    <source>
        <dbReference type="EMBL" id="GAQ24398.1"/>
    </source>
</evidence>
<evidence type="ECO:0000313" key="3">
    <source>
        <dbReference type="Proteomes" id="UP000062160"/>
    </source>
</evidence>
<dbReference type="InterPro" id="IPR036178">
    <property type="entry name" value="Formintransfe-cycloase-like_sf"/>
</dbReference>